<dbReference type="EMBL" id="JNBR01001443">
    <property type="protein sequence ID" value="OQR87416.1"/>
    <property type="molecule type" value="Genomic_DNA"/>
</dbReference>
<evidence type="ECO:0000313" key="2">
    <source>
        <dbReference type="Proteomes" id="UP000243579"/>
    </source>
</evidence>
<dbReference type="AlphaFoldDB" id="A0A1V9YNR6"/>
<reference evidence="1 2" key="1">
    <citation type="journal article" date="2014" name="Genome Biol. Evol.">
        <title>The secreted proteins of Achlya hypogyna and Thraustotheca clavata identify the ancestral oomycete secretome and reveal gene acquisitions by horizontal gene transfer.</title>
        <authorList>
            <person name="Misner I."/>
            <person name="Blouin N."/>
            <person name="Leonard G."/>
            <person name="Richards T.A."/>
            <person name="Lane C.E."/>
        </authorList>
    </citation>
    <scope>NUCLEOTIDE SEQUENCE [LARGE SCALE GENOMIC DNA]</scope>
    <source>
        <strain evidence="1 2">ATCC 48635</strain>
    </source>
</reference>
<sequence>MRWQPVVVGVVGAAASVGAHELPHCNDLNLDSWFDVVYSIPWLQPCMEDTNSTDYFTLESGVPLTATQWTAFFDSSSCRELYNNLSLSIYNNTAMPLCRLDKFGTTRRDLASLSFDQLRDYMASSILPLLLPNSALAT</sequence>
<gene>
    <name evidence="1" type="ORF">ACHHYP_08884</name>
</gene>
<evidence type="ECO:0000313" key="1">
    <source>
        <dbReference type="EMBL" id="OQR87416.1"/>
    </source>
</evidence>
<name>A0A1V9YNR6_ACHHY</name>
<proteinExistence type="predicted"/>
<protein>
    <submittedName>
        <fullName evidence="1">Uncharacterized protein</fullName>
    </submittedName>
</protein>
<accession>A0A1V9YNR6</accession>
<keyword evidence="2" id="KW-1185">Reference proteome</keyword>
<dbReference type="OrthoDB" id="10462417at2759"/>
<organism evidence="1 2">
    <name type="scientific">Achlya hypogyna</name>
    <name type="common">Oomycete</name>
    <name type="synonym">Protoachlya hypogyna</name>
    <dbReference type="NCBI Taxonomy" id="1202772"/>
    <lineage>
        <taxon>Eukaryota</taxon>
        <taxon>Sar</taxon>
        <taxon>Stramenopiles</taxon>
        <taxon>Oomycota</taxon>
        <taxon>Saprolegniomycetes</taxon>
        <taxon>Saprolegniales</taxon>
        <taxon>Achlyaceae</taxon>
        <taxon>Achlya</taxon>
    </lineage>
</organism>
<dbReference type="Proteomes" id="UP000243579">
    <property type="component" value="Unassembled WGS sequence"/>
</dbReference>
<comment type="caution">
    <text evidence="1">The sequence shown here is derived from an EMBL/GenBank/DDBJ whole genome shotgun (WGS) entry which is preliminary data.</text>
</comment>